<reference evidence="2 3" key="1">
    <citation type="submission" date="2024-09" db="EMBL/GenBank/DDBJ databases">
        <authorList>
            <person name="Lee S.D."/>
        </authorList>
    </citation>
    <scope>NUCLEOTIDE SEQUENCE [LARGE SCALE GENOMIC DNA]</scope>
    <source>
        <strain evidence="2 3">N1-3</strain>
    </source>
</reference>
<dbReference type="EMBL" id="JBHEZY010000003">
    <property type="protein sequence ID" value="MFC1431005.1"/>
    <property type="molecule type" value="Genomic_DNA"/>
</dbReference>
<feature type="compositionally biased region" description="Low complexity" evidence="1">
    <location>
        <begin position="17"/>
        <end position="36"/>
    </location>
</feature>
<sequence>MTSPPKTSSNQPQAATPKAANSAALPPKAPAAAGKSGKSKKAKPYAIGPTPDDVCGSAADKPEPRGPQAPRITPDQRFTALAHNQQLYQVALAVLPEKHDGSNGRPPGFPPYVYLIFAASISIFGSARSTQAHLRRSLYREYLKQGVTECLGPQEADRLPDTGPTSSQWYYYRLKMLGVLSGLREASRDARIAQAFGVGLLGTAGPRGTWIRPNRSQVIHGDGTVMKPTDQTEPVTVDEETGEIRNHYVDPDASIQTEGGGRQVYGSKYLTIVTRLARMPHSRMILNIDAVRHRAKPLDPEKFNEAAAAVKMAMEVLAAAPGIKAVTYDTALRGVHSAPFIRQGGVVFTRRHDGIKPHEVAECSDGKCTHSLYAAAGRVCERRITVEGNTLYSPLPVREFEVRGNGKVRFYHVIEIPCSSGEHTMRIRVYATEEDREIGAGGQGGKFNRTEHLRQVPPETPAGRRLLGFRQDSKSTNSRLDQAFPHERLPAYGSKAGLLIVIGFAWAQNALTHLLHRLTK</sequence>
<evidence type="ECO:0008006" key="4">
    <source>
        <dbReference type="Google" id="ProtNLM"/>
    </source>
</evidence>
<proteinExistence type="predicted"/>
<comment type="caution">
    <text evidence="2">The sequence shown here is derived from an EMBL/GenBank/DDBJ whole genome shotgun (WGS) entry which is preliminary data.</text>
</comment>
<evidence type="ECO:0000256" key="1">
    <source>
        <dbReference type="SAM" id="MobiDB-lite"/>
    </source>
</evidence>
<evidence type="ECO:0000313" key="2">
    <source>
        <dbReference type="EMBL" id="MFC1431005.1"/>
    </source>
</evidence>
<feature type="region of interest" description="Disordered" evidence="1">
    <location>
        <begin position="1"/>
        <end position="73"/>
    </location>
</feature>
<gene>
    <name evidence="2" type="ORF">ACEZDB_10110</name>
</gene>
<name>A0ABV6WYB0_9ACTN</name>
<evidence type="ECO:0000313" key="3">
    <source>
        <dbReference type="Proteomes" id="UP001592530"/>
    </source>
</evidence>
<accession>A0ABV6WYB0</accession>
<organism evidence="2 3">
    <name type="scientific">Streptacidiphilus alkalitolerans</name>
    <dbReference type="NCBI Taxonomy" id="3342712"/>
    <lineage>
        <taxon>Bacteria</taxon>
        <taxon>Bacillati</taxon>
        <taxon>Actinomycetota</taxon>
        <taxon>Actinomycetes</taxon>
        <taxon>Kitasatosporales</taxon>
        <taxon>Streptomycetaceae</taxon>
        <taxon>Streptacidiphilus</taxon>
    </lineage>
</organism>
<dbReference type="RefSeq" id="WP_380551121.1">
    <property type="nucleotide sequence ID" value="NZ_JBHEZY010000003.1"/>
</dbReference>
<feature type="compositionally biased region" description="Polar residues" evidence="1">
    <location>
        <begin position="1"/>
        <end position="14"/>
    </location>
</feature>
<dbReference type="Proteomes" id="UP001592530">
    <property type="component" value="Unassembled WGS sequence"/>
</dbReference>
<protein>
    <recommendedName>
        <fullName evidence="4">Transposase</fullName>
    </recommendedName>
</protein>